<name>A0AAW1U3Y8_9CUCU</name>
<feature type="compositionally biased region" description="Basic and acidic residues" evidence="1">
    <location>
        <begin position="41"/>
        <end position="50"/>
    </location>
</feature>
<proteinExistence type="predicted"/>
<accession>A0AAW1U3Y8</accession>
<protein>
    <submittedName>
        <fullName evidence="2">Uncharacterized protein</fullName>
    </submittedName>
</protein>
<evidence type="ECO:0000256" key="1">
    <source>
        <dbReference type="SAM" id="MobiDB-lite"/>
    </source>
</evidence>
<organism evidence="2 3">
    <name type="scientific">Henosepilachna vigintioctopunctata</name>
    <dbReference type="NCBI Taxonomy" id="420089"/>
    <lineage>
        <taxon>Eukaryota</taxon>
        <taxon>Metazoa</taxon>
        <taxon>Ecdysozoa</taxon>
        <taxon>Arthropoda</taxon>
        <taxon>Hexapoda</taxon>
        <taxon>Insecta</taxon>
        <taxon>Pterygota</taxon>
        <taxon>Neoptera</taxon>
        <taxon>Endopterygota</taxon>
        <taxon>Coleoptera</taxon>
        <taxon>Polyphaga</taxon>
        <taxon>Cucujiformia</taxon>
        <taxon>Coccinelloidea</taxon>
        <taxon>Coccinellidae</taxon>
        <taxon>Epilachninae</taxon>
        <taxon>Epilachnini</taxon>
        <taxon>Henosepilachna</taxon>
    </lineage>
</organism>
<keyword evidence="3" id="KW-1185">Reference proteome</keyword>
<gene>
    <name evidence="2" type="ORF">WA026_019309</name>
</gene>
<dbReference type="Proteomes" id="UP001431783">
    <property type="component" value="Unassembled WGS sequence"/>
</dbReference>
<evidence type="ECO:0000313" key="2">
    <source>
        <dbReference type="EMBL" id="KAK9877639.1"/>
    </source>
</evidence>
<feature type="region of interest" description="Disordered" evidence="1">
    <location>
        <begin position="1"/>
        <end position="50"/>
    </location>
</feature>
<dbReference type="AlphaFoldDB" id="A0AAW1U3Y8"/>
<comment type="caution">
    <text evidence="2">The sequence shown here is derived from an EMBL/GenBank/DDBJ whole genome shotgun (WGS) entry which is preliminary data.</text>
</comment>
<dbReference type="EMBL" id="JARQZJ010000043">
    <property type="protein sequence ID" value="KAK9877639.1"/>
    <property type="molecule type" value="Genomic_DNA"/>
</dbReference>
<evidence type="ECO:0000313" key="3">
    <source>
        <dbReference type="Proteomes" id="UP001431783"/>
    </source>
</evidence>
<sequence>MNKDRLGLPSLDNPRGSRSTSVKLSSRFLRSASEPPNGNKSTEEETRIEEISRKSFTSSIQYFEVDGIQVEEYERVPTANETRTIDFINNVGKSMNGQMLNPTKAPESYTNDKQRVYPVRYAKEERINGRSRNKFQRLPTTKDEIESNTENAAEYLIHFNKQTCDTFDGANVEKPKILQKTKETENNTASTTLSSEKPSEVLAMFKEPNSSTVVLTERSSSSIKYNEISKNDLEFLRRQLSIADKHLLQEALTSGTS</sequence>
<reference evidence="2 3" key="1">
    <citation type="submission" date="2023-03" db="EMBL/GenBank/DDBJ databases">
        <title>Genome insight into feeding habits of ladybird beetles.</title>
        <authorList>
            <person name="Li H.-S."/>
            <person name="Huang Y.-H."/>
            <person name="Pang H."/>
        </authorList>
    </citation>
    <scope>NUCLEOTIDE SEQUENCE [LARGE SCALE GENOMIC DNA]</scope>
    <source>
        <strain evidence="2">SYSU_2023b</strain>
        <tissue evidence="2">Whole body</tissue>
    </source>
</reference>